<gene>
    <name evidence="2" type="ORF">OCK74_08350</name>
</gene>
<comment type="caution">
    <text evidence="2">The sequence shown here is derived from an EMBL/GenBank/DDBJ whole genome shotgun (WGS) entry which is preliminary data.</text>
</comment>
<evidence type="ECO:0000256" key="1">
    <source>
        <dbReference type="SAM" id="SignalP"/>
    </source>
</evidence>
<dbReference type="RefSeq" id="WP_279296564.1">
    <property type="nucleotide sequence ID" value="NZ_JAOTIF010000004.1"/>
</dbReference>
<keyword evidence="3" id="KW-1185">Reference proteome</keyword>
<accession>A0A9X2XWS6</accession>
<proteinExistence type="predicted"/>
<dbReference type="Proteomes" id="UP001155483">
    <property type="component" value="Unassembled WGS sequence"/>
</dbReference>
<organism evidence="2 3">
    <name type="scientific">Paraflavisolibacter caeni</name>
    <dbReference type="NCBI Taxonomy" id="2982496"/>
    <lineage>
        <taxon>Bacteria</taxon>
        <taxon>Pseudomonadati</taxon>
        <taxon>Bacteroidota</taxon>
        <taxon>Chitinophagia</taxon>
        <taxon>Chitinophagales</taxon>
        <taxon>Chitinophagaceae</taxon>
        <taxon>Paraflavisolibacter</taxon>
    </lineage>
</organism>
<dbReference type="AlphaFoldDB" id="A0A9X2XWS6"/>
<reference evidence="2" key="2">
    <citation type="submission" date="2023-04" db="EMBL/GenBank/DDBJ databases">
        <title>Paracnuella aquatica gen. nov., sp. nov., a member of the family Chitinophagaceae isolated from a hot spring.</title>
        <authorList>
            <person name="Wang C."/>
        </authorList>
    </citation>
    <scope>NUCLEOTIDE SEQUENCE</scope>
    <source>
        <strain evidence="2">LB-8</strain>
    </source>
</reference>
<keyword evidence="1" id="KW-0732">Signal</keyword>
<protein>
    <recommendedName>
        <fullName evidence="4">DUF4476 domain-containing protein</fullName>
    </recommendedName>
</protein>
<dbReference type="EMBL" id="JAOTIF010000004">
    <property type="protein sequence ID" value="MCU7549123.1"/>
    <property type="molecule type" value="Genomic_DNA"/>
</dbReference>
<feature type="chain" id="PRO_5040835242" description="DUF4476 domain-containing protein" evidence="1">
    <location>
        <begin position="22"/>
        <end position="350"/>
    </location>
</feature>
<evidence type="ECO:0000313" key="3">
    <source>
        <dbReference type="Proteomes" id="UP001155483"/>
    </source>
</evidence>
<name>A0A9X2XWS6_9BACT</name>
<evidence type="ECO:0008006" key="4">
    <source>
        <dbReference type="Google" id="ProtNLM"/>
    </source>
</evidence>
<reference evidence="2" key="1">
    <citation type="submission" date="2022-09" db="EMBL/GenBank/DDBJ databases">
        <authorList>
            <person name="Yuan C."/>
            <person name="Ke Z."/>
        </authorList>
    </citation>
    <scope>NUCLEOTIDE SEQUENCE</scope>
    <source>
        <strain evidence="2">LB-8</strain>
    </source>
</reference>
<sequence>MKKIQWVVLLAFFLNTLQTTGQTASFASQTASLDRLQFFLDDRPLEMTVATDFRKMQSERKKGVYQNGSVTMNLPGIDPITEDIRLYARGEFRRQNCRMPGLMVNFKTPNSPVLSPLKKMKLTCGCGPSSNEERLLLTEYLIYKMYTLFTDMSLKVRLSKVTYRDTREKMKEYTQYGFLMEDVDDMAARNSCKEVEGKTFVTEQTNRKQMTLVAIFQYMVGNTDWSVPNYHNIKLMRSKEDSLSLPYVVPYDFDFAGMVNAYYATPTQELGIEKVTERLYRGFPRRMDELQETLDIFRNKKEEVFALVSGFELIKKNERDLMLRYLQEFYTTIENPRQVQKIFIDNARTQ</sequence>
<evidence type="ECO:0000313" key="2">
    <source>
        <dbReference type="EMBL" id="MCU7549123.1"/>
    </source>
</evidence>
<feature type="signal peptide" evidence="1">
    <location>
        <begin position="1"/>
        <end position="21"/>
    </location>
</feature>